<dbReference type="Proteomes" id="UP000076420">
    <property type="component" value="Unassembled WGS sequence"/>
</dbReference>
<dbReference type="EnsemblMetazoa" id="BGLB031161-RB">
    <property type="protein sequence ID" value="BGLB031161-PB"/>
    <property type="gene ID" value="BGLB031161"/>
</dbReference>
<gene>
    <name evidence="5" type="primary">106055766</name>
</gene>
<dbReference type="OrthoDB" id="6180604at2759"/>
<reference evidence="5" key="1">
    <citation type="submission" date="2020-05" db="UniProtKB">
        <authorList>
            <consortium name="EnsemblMetazoa"/>
        </authorList>
    </citation>
    <scope>IDENTIFICATION</scope>
    <source>
        <strain evidence="5">BB02</strain>
    </source>
</reference>
<name>A0A2C9LH68_BIOGL</name>
<organism evidence="5 6">
    <name type="scientific">Biomphalaria glabrata</name>
    <name type="common">Bloodfluke planorb</name>
    <name type="synonym">Freshwater snail</name>
    <dbReference type="NCBI Taxonomy" id="6526"/>
    <lineage>
        <taxon>Eukaryota</taxon>
        <taxon>Metazoa</taxon>
        <taxon>Spiralia</taxon>
        <taxon>Lophotrochozoa</taxon>
        <taxon>Mollusca</taxon>
        <taxon>Gastropoda</taxon>
        <taxon>Heterobranchia</taxon>
        <taxon>Euthyneura</taxon>
        <taxon>Panpulmonata</taxon>
        <taxon>Hygrophila</taxon>
        <taxon>Lymnaeoidea</taxon>
        <taxon>Planorbidae</taxon>
        <taxon>Biomphalaria</taxon>
    </lineage>
</organism>
<evidence type="ECO:0000259" key="4">
    <source>
        <dbReference type="PROSITE" id="PS51304"/>
    </source>
</evidence>
<dbReference type="InterPro" id="IPR013320">
    <property type="entry name" value="ConA-like_dom_sf"/>
</dbReference>
<sequence length="255" mass="28957">MKTRVTLLLLSLGFSLSKKCNIASNICSTTYVDRLDLQPVGCNETSMWTFLCRSKLSCAATCAANKTCAAFRFSNKSGTCSICPGSLIQSLNFTSGQVISWTIQNTEKNWSVSYPALKYTNRSMAVPLDVNLGTVVHLYGYLYDLSGFYLDFRQDYIGNNITFHFRSRYNWNTYNPILVMNSCANNVWNTESRPVMTPFPFAANQTTHVHVLVMTSGYQVYINRTYCCSYNYILPYANTKYVWILGYISVYEISV</sequence>
<accession>A0A2C9LH68</accession>
<evidence type="ECO:0000313" key="6">
    <source>
        <dbReference type="Proteomes" id="UP000076420"/>
    </source>
</evidence>
<dbReference type="InterPro" id="IPR001079">
    <property type="entry name" value="Galectin_CRD"/>
</dbReference>
<dbReference type="Pfam" id="PF00337">
    <property type="entry name" value="Gal-bind_lectin"/>
    <property type="match status" value="1"/>
</dbReference>
<evidence type="ECO:0000256" key="2">
    <source>
        <dbReference type="RuleBase" id="RU102079"/>
    </source>
</evidence>
<dbReference type="PANTHER" id="PTHR11346">
    <property type="entry name" value="GALECTIN"/>
    <property type="match status" value="1"/>
</dbReference>
<dbReference type="Gene3D" id="2.60.120.200">
    <property type="match status" value="1"/>
</dbReference>
<proteinExistence type="predicted"/>
<keyword evidence="3" id="KW-0732">Signal</keyword>
<evidence type="ECO:0000256" key="3">
    <source>
        <dbReference type="SAM" id="SignalP"/>
    </source>
</evidence>
<dbReference type="SUPFAM" id="SSF49899">
    <property type="entry name" value="Concanavalin A-like lectins/glucanases"/>
    <property type="match status" value="1"/>
</dbReference>
<dbReference type="VEuPathDB" id="VectorBase:BGLAX_034162"/>
<feature type="signal peptide" evidence="3">
    <location>
        <begin position="1"/>
        <end position="17"/>
    </location>
</feature>
<dbReference type="PANTHER" id="PTHR11346:SF147">
    <property type="entry name" value="GALECTIN"/>
    <property type="match status" value="1"/>
</dbReference>
<evidence type="ECO:0000313" key="5">
    <source>
        <dbReference type="EnsemblMetazoa" id="BGLB031161-PB"/>
    </source>
</evidence>
<keyword evidence="1 2" id="KW-0430">Lectin</keyword>
<dbReference type="SMART" id="SM00276">
    <property type="entry name" value="GLECT"/>
    <property type="match status" value="1"/>
</dbReference>
<feature type="domain" description="Galectin" evidence="4">
    <location>
        <begin position="122"/>
        <end position="255"/>
    </location>
</feature>
<dbReference type="PROSITE" id="PS51304">
    <property type="entry name" value="GALECTIN"/>
    <property type="match status" value="1"/>
</dbReference>
<dbReference type="RefSeq" id="XP_013067661.2">
    <property type="nucleotide sequence ID" value="XM_013212207.2"/>
</dbReference>
<dbReference type="CDD" id="cd00070">
    <property type="entry name" value="GLECT"/>
    <property type="match status" value="1"/>
</dbReference>
<dbReference type="EnsemblMetazoa" id="BGLB031161-RA">
    <property type="protein sequence ID" value="BGLB031161-PA"/>
    <property type="gene ID" value="BGLB031161"/>
</dbReference>
<dbReference type="InterPro" id="IPR044156">
    <property type="entry name" value="Galectin-like"/>
</dbReference>
<dbReference type="SMART" id="SM00908">
    <property type="entry name" value="Gal-bind_lectin"/>
    <property type="match status" value="1"/>
</dbReference>
<dbReference type="GO" id="GO:0030246">
    <property type="term" value="F:carbohydrate binding"/>
    <property type="evidence" value="ECO:0007669"/>
    <property type="project" value="UniProtKB-UniRule"/>
</dbReference>
<protein>
    <recommendedName>
        <fullName evidence="2">Galectin</fullName>
    </recommendedName>
</protein>
<dbReference type="VEuPathDB" id="VectorBase:BGLB031161"/>
<evidence type="ECO:0000256" key="1">
    <source>
        <dbReference type="ARBA" id="ARBA00022734"/>
    </source>
</evidence>
<dbReference type="KEGG" id="bgt:106055766"/>
<dbReference type="AlphaFoldDB" id="A0A2C9LH68"/>
<feature type="chain" id="PRO_5014285104" description="Galectin" evidence="3">
    <location>
        <begin position="18"/>
        <end position="255"/>
    </location>
</feature>